<feature type="transmembrane region" description="Helical" evidence="1">
    <location>
        <begin position="182"/>
        <end position="206"/>
    </location>
</feature>
<feature type="transmembrane region" description="Helical" evidence="1">
    <location>
        <begin position="133"/>
        <end position="152"/>
    </location>
</feature>
<protein>
    <submittedName>
        <fullName evidence="2">PDZ domain-containing protein</fullName>
    </submittedName>
</protein>
<keyword evidence="1" id="KW-0812">Transmembrane</keyword>
<keyword evidence="1" id="KW-0472">Membrane</keyword>
<evidence type="ECO:0000256" key="1">
    <source>
        <dbReference type="SAM" id="Phobius"/>
    </source>
</evidence>
<dbReference type="SUPFAM" id="SSF50156">
    <property type="entry name" value="PDZ domain-like"/>
    <property type="match status" value="1"/>
</dbReference>
<feature type="transmembrane region" description="Helical" evidence="1">
    <location>
        <begin position="100"/>
        <end position="121"/>
    </location>
</feature>
<dbReference type="Proteomes" id="UP001596289">
    <property type="component" value="Unassembled WGS sequence"/>
</dbReference>
<sequence>MLLKLLISLVAQPLLWCMILAGYLVSRRRIKRERRTFHIAIDSRLNEFKAFFIYGIPLGIVLSAVTILLSLKLSAAGWVIYQVVGLLALLLTASFVWPTAAVLLTTVVTVVLLPNSWRLAVPAFTDHVTTNRLIATSLFFLMAVSALASVILRKRLALRNLSPQITESNRGRRTGYFQAQQLALVPLAFLVPGSKLTSGLFAWSTFQFSGEQYHLVILPLLIGFLLTVRQQLPAVQIKQQNKWQLVTGVVSLVAAGIVYLQPQFFLPLLVIVAIVTFGSWLEMRRTHGIIHYTEPFSGVMVLGIQPETPAAKMDLVAGDIILECNNQTVHDEDSFYAARMTDPTYCHLRVKTVTGDIKITESAIFADSPHNLGVMTFPEQTV</sequence>
<proteinExistence type="predicted"/>
<feature type="transmembrane region" description="Helical" evidence="1">
    <location>
        <begin position="51"/>
        <end position="69"/>
    </location>
</feature>
<accession>A0ABW1RA66</accession>
<comment type="caution">
    <text evidence="2">The sequence shown here is derived from an EMBL/GenBank/DDBJ whole genome shotgun (WGS) entry which is preliminary data.</text>
</comment>
<feature type="transmembrane region" description="Helical" evidence="1">
    <location>
        <begin position="75"/>
        <end position="93"/>
    </location>
</feature>
<evidence type="ECO:0000313" key="3">
    <source>
        <dbReference type="Proteomes" id="UP001596289"/>
    </source>
</evidence>
<evidence type="ECO:0000313" key="2">
    <source>
        <dbReference type="EMBL" id="MFC6169800.1"/>
    </source>
</evidence>
<reference evidence="3" key="1">
    <citation type="journal article" date="2019" name="Int. J. Syst. Evol. Microbiol.">
        <title>The Global Catalogue of Microorganisms (GCM) 10K type strain sequencing project: providing services to taxonomists for standard genome sequencing and annotation.</title>
        <authorList>
            <consortium name="The Broad Institute Genomics Platform"/>
            <consortium name="The Broad Institute Genome Sequencing Center for Infectious Disease"/>
            <person name="Wu L."/>
            <person name="Ma J."/>
        </authorList>
    </citation>
    <scope>NUCLEOTIDE SEQUENCE [LARGE SCALE GENOMIC DNA]</scope>
    <source>
        <strain evidence="3">CCM 8904</strain>
    </source>
</reference>
<dbReference type="EMBL" id="JBHSSL010000025">
    <property type="protein sequence ID" value="MFC6169800.1"/>
    <property type="molecule type" value="Genomic_DNA"/>
</dbReference>
<gene>
    <name evidence="2" type="ORF">ACFQGP_04305</name>
</gene>
<name>A0ABW1RA66_9LACO</name>
<dbReference type="InterPro" id="IPR036034">
    <property type="entry name" value="PDZ_sf"/>
</dbReference>
<feature type="transmembrane region" description="Helical" evidence="1">
    <location>
        <begin position="264"/>
        <end position="281"/>
    </location>
</feature>
<dbReference type="RefSeq" id="WP_125551104.1">
    <property type="nucleotide sequence ID" value="NZ_JBHSSL010000025.1"/>
</dbReference>
<keyword evidence="3" id="KW-1185">Reference proteome</keyword>
<keyword evidence="1" id="KW-1133">Transmembrane helix</keyword>
<feature type="transmembrane region" description="Helical" evidence="1">
    <location>
        <begin position="6"/>
        <end position="25"/>
    </location>
</feature>
<feature type="transmembrane region" description="Helical" evidence="1">
    <location>
        <begin position="212"/>
        <end position="229"/>
    </location>
</feature>
<feature type="transmembrane region" description="Helical" evidence="1">
    <location>
        <begin position="241"/>
        <end position="258"/>
    </location>
</feature>
<organism evidence="2 3">
    <name type="scientific">Loigolactobacillus jiayinensis</name>
    <dbReference type="NCBI Taxonomy" id="2486016"/>
    <lineage>
        <taxon>Bacteria</taxon>
        <taxon>Bacillati</taxon>
        <taxon>Bacillota</taxon>
        <taxon>Bacilli</taxon>
        <taxon>Lactobacillales</taxon>
        <taxon>Lactobacillaceae</taxon>
        <taxon>Loigolactobacillus</taxon>
    </lineage>
</organism>
<dbReference type="Gene3D" id="2.30.42.10">
    <property type="match status" value="1"/>
</dbReference>